<feature type="compositionally biased region" description="Pro residues" evidence="18">
    <location>
        <begin position="109"/>
        <end position="119"/>
    </location>
</feature>
<evidence type="ECO:0000256" key="18">
    <source>
        <dbReference type="SAM" id="MobiDB-lite"/>
    </source>
</evidence>
<keyword evidence="11 17" id="KW-0863">Zinc-finger</keyword>
<dbReference type="RefSeq" id="XP_069200233.1">
    <property type="nucleotide sequence ID" value="XM_069343772.1"/>
</dbReference>
<evidence type="ECO:0000259" key="19">
    <source>
        <dbReference type="PROSITE" id="PS50089"/>
    </source>
</evidence>
<feature type="domain" description="RING-type" evidence="19">
    <location>
        <begin position="372"/>
        <end position="415"/>
    </location>
</feature>
<evidence type="ECO:0000256" key="4">
    <source>
        <dbReference type="ARBA" id="ARBA00004371"/>
    </source>
</evidence>
<evidence type="ECO:0000256" key="13">
    <source>
        <dbReference type="ARBA" id="ARBA00022833"/>
    </source>
</evidence>
<dbReference type="SUPFAM" id="SSF57850">
    <property type="entry name" value="RING/U-box"/>
    <property type="match status" value="1"/>
</dbReference>
<evidence type="ECO:0000313" key="22">
    <source>
        <dbReference type="Proteomes" id="UP001562354"/>
    </source>
</evidence>
<evidence type="ECO:0000313" key="21">
    <source>
        <dbReference type="EMBL" id="KAL1303958.1"/>
    </source>
</evidence>
<dbReference type="GeneID" id="95974109"/>
<gene>
    <name evidence="21" type="ORF">AAFC00_000406</name>
</gene>
<evidence type="ECO:0000256" key="5">
    <source>
        <dbReference type="ARBA" id="ARBA00004906"/>
    </source>
</evidence>
<dbReference type="Pfam" id="PF13639">
    <property type="entry name" value="zf-RING_2"/>
    <property type="match status" value="1"/>
</dbReference>
<comment type="caution">
    <text evidence="21">The sequence shown here is derived from an EMBL/GenBank/DDBJ whole genome shotgun (WGS) entry which is preliminary data.</text>
</comment>
<dbReference type="SMART" id="SM00064">
    <property type="entry name" value="FYVE"/>
    <property type="match status" value="1"/>
</dbReference>
<evidence type="ECO:0000256" key="17">
    <source>
        <dbReference type="PROSITE-ProRule" id="PRU00175"/>
    </source>
</evidence>
<dbReference type="EC" id="2.3.2.27" evidence="6"/>
<feature type="compositionally biased region" description="Polar residues" evidence="18">
    <location>
        <begin position="190"/>
        <end position="222"/>
    </location>
</feature>
<dbReference type="InterPro" id="IPR011011">
    <property type="entry name" value="Znf_FYVE_PHD"/>
</dbReference>
<keyword evidence="7" id="KW-0808">Transferase</keyword>
<protein>
    <recommendedName>
        <fullName evidence="6">RING-type E3 ubiquitin transferase</fullName>
        <ecNumber evidence="6">2.3.2.27</ecNumber>
    </recommendedName>
</protein>
<dbReference type="Proteomes" id="UP001562354">
    <property type="component" value="Unassembled WGS sequence"/>
</dbReference>
<evidence type="ECO:0000256" key="8">
    <source>
        <dbReference type="ARBA" id="ARBA00022707"/>
    </source>
</evidence>
<sequence length="418" mass="46096">MADSGDIADSDDIVLPPWQPDHVTSSCSICGTPFTFLNRRHHCRRCGRLVCATCSPHRITIPRQYIVRPPEERLWEEDHAYTRPRSSTDASYVDNLGGGETVRVCNPCVPDPNYGPPPQHENAASSPPPQPVPPPPPLSRSRASTYASDARLQGSSDPRDVSRTEPSAGDEVQRIQSSSVPYHRSHSSSAPYGQTRSGMQTNRALQNMPQTQRMRTSTSGYRTRSDDSYASSRHHHFNSLTHAGMPSAFDAASLAPIAQGSHRPKSRDTTRSNEEDECPVCGTRELPFGHGGTASDREQHVEQCLINHFAFSAGPSTRVVPTTADGPPTERPLLPIPPGTSPTPSPAIRQRMLVYHATEKDCFDESGEPQECVICFEEFQPGEEMGRLECLCRFHRTCIRSWWAMKGPGSCPTHQLHG</sequence>
<comment type="pathway">
    <text evidence="5">Protein modification; protein ubiquitination.</text>
</comment>
<dbReference type="SUPFAM" id="SSF57903">
    <property type="entry name" value="FYVE/PHD zinc finger"/>
    <property type="match status" value="1"/>
</dbReference>
<evidence type="ECO:0000256" key="9">
    <source>
        <dbReference type="ARBA" id="ARBA00022723"/>
    </source>
</evidence>
<feature type="region of interest" description="Disordered" evidence="18">
    <location>
        <begin position="107"/>
        <end position="232"/>
    </location>
</feature>
<keyword evidence="15" id="KW-0458">Lysosome</keyword>
<dbReference type="InterPro" id="IPR001841">
    <property type="entry name" value="Znf_RING"/>
</dbReference>
<evidence type="ECO:0000256" key="11">
    <source>
        <dbReference type="ARBA" id="ARBA00022771"/>
    </source>
</evidence>
<dbReference type="Gene3D" id="3.30.40.10">
    <property type="entry name" value="Zinc/RING finger domain, C3HC4 (zinc finger)"/>
    <property type="match status" value="2"/>
</dbReference>
<dbReference type="InterPro" id="IPR000306">
    <property type="entry name" value="Znf_FYVE"/>
</dbReference>
<accession>A0ABR3PCS4</accession>
<evidence type="ECO:0000256" key="10">
    <source>
        <dbReference type="ARBA" id="ARBA00022753"/>
    </source>
</evidence>
<keyword evidence="10" id="KW-0967">Endosome</keyword>
<feature type="compositionally biased region" description="Pro residues" evidence="18">
    <location>
        <begin position="334"/>
        <end position="345"/>
    </location>
</feature>
<evidence type="ECO:0000256" key="7">
    <source>
        <dbReference type="ARBA" id="ARBA00022679"/>
    </source>
</evidence>
<keyword evidence="16" id="KW-0449">Lipoprotein</keyword>
<evidence type="ECO:0000256" key="15">
    <source>
        <dbReference type="ARBA" id="ARBA00023228"/>
    </source>
</evidence>
<feature type="region of interest" description="Disordered" evidence="18">
    <location>
        <begin position="257"/>
        <end position="278"/>
    </location>
</feature>
<comment type="subcellular location">
    <subcellularLocation>
        <location evidence="3">Endosome</location>
    </subcellularLocation>
    <subcellularLocation>
        <location evidence="4">Lysosome</location>
    </subcellularLocation>
    <subcellularLocation>
        <location evidence="2">Membrane</location>
        <topology evidence="2">Peripheral membrane protein</topology>
    </subcellularLocation>
</comment>
<dbReference type="PANTHER" id="PTHR46661:SF4">
    <property type="entry name" value="RING-TYPE DOMAIN-CONTAINING PROTEIN"/>
    <property type="match status" value="1"/>
</dbReference>
<keyword evidence="8" id="KW-0519">Myristate</keyword>
<feature type="compositionally biased region" description="Pro residues" evidence="18">
    <location>
        <begin position="126"/>
        <end position="138"/>
    </location>
</feature>
<dbReference type="CDD" id="cd16489">
    <property type="entry name" value="mRING-CH-C4HC2H_ZNRF"/>
    <property type="match status" value="1"/>
</dbReference>
<dbReference type="SMART" id="SM00184">
    <property type="entry name" value="RING"/>
    <property type="match status" value="1"/>
</dbReference>
<evidence type="ECO:0000256" key="14">
    <source>
        <dbReference type="ARBA" id="ARBA00023136"/>
    </source>
</evidence>
<evidence type="ECO:0000256" key="12">
    <source>
        <dbReference type="ARBA" id="ARBA00022786"/>
    </source>
</evidence>
<comment type="catalytic activity">
    <reaction evidence="1">
        <text>S-ubiquitinyl-[E2 ubiquitin-conjugating enzyme]-L-cysteine + [acceptor protein]-L-lysine = [E2 ubiquitin-conjugating enzyme]-L-cysteine + N(6)-ubiquitinyl-[acceptor protein]-L-lysine.</text>
        <dbReference type="EC" id="2.3.2.27"/>
    </reaction>
</comment>
<keyword evidence="12" id="KW-0833">Ubl conjugation pathway</keyword>
<dbReference type="PROSITE" id="PS50178">
    <property type="entry name" value="ZF_FYVE"/>
    <property type="match status" value="1"/>
</dbReference>
<dbReference type="Pfam" id="PF01363">
    <property type="entry name" value="FYVE"/>
    <property type="match status" value="1"/>
</dbReference>
<evidence type="ECO:0000256" key="6">
    <source>
        <dbReference type="ARBA" id="ARBA00012483"/>
    </source>
</evidence>
<dbReference type="EMBL" id="JBFMKM010000009">
    <property type="protein sequence ID" value="KAL1303958.1"/>
    <property type="molecule type" value="Genomic_DNA"/>
</dbReference>
<dbReference type="InterPro" id="IPR013083">
    <property type="entry name" value="Znf_RING/FYVE/PHD"/>
</dbReference>
<evidence type="ECO:0000256" key="3">
    <source>
        <dbReference type="ARBA" id="ARBA00004177"/>
    </source>
</evidence>
<keyword evidence="14" id="KW-0472">Membrane</keyword>
<feature type="domain" description="FYVE-type" evidence="20">
    <location>
        <begin position="21"/>
        <end position="113"/>
    </location>
</feature>
<evidence type="ECO:0000256" key="2">
    <source>
        <dbReference type="ARBA" id="ARBA00004170"/>
    </source>
</evidence>
<feature type="region of interest" description="Disordered" evidence="18">
    <location>
        <begin position="317"/>
        <end position="345"/>
    </location>
</feature>
<organism evidence="21 22">
    <name type="scientific">Neodothiora populina</name>
    <dbReference type="NCBI Taxonomy" id="2781224"/>
    <lineage>
        <taxon>Eukaryota</taxon>
        <taxon>Fungi</taxon>
        <taxon>Dikarya</taxon>
        <taxon>Ascomycota</taxon>
        <taxon>Pezizomycotina</taxon>
        <taxon>Dothideomycetes</taxon>
        <taxon>Dothideomycetidae</taxon>
        <taxon>Dothideales</taxon>
        <taxon>Dothioraceae</taxon>
        <taxon>Neodothiora</taxon>
    </lineage>
</organism>
<dbReference type="PROSITE" id="PS50089">
    <property type="entry name" value="ZF_RING_2"/>
    <property type="match status" value="1"/>
</dbReference>
<dbReference type="InterPro" id="IPR017455">
    <property type="entry name" value="Znf_FYVE-rel"/>
</dbReference>
<dbReference type="PANTHER" id="PTHR46661">
    <property type="entry name" value="E3 UBIQUITIN-PROTEIN LIGASE ZNRF1-LIKE PROTEIN"/>
    <property type="match status" value="1"/>
</dbReference>
<evidence type="ECO:0000259" key="20">
    <source>
        <dbReference type="PROSITE" id="PS50178"/>
    </source>
</evidence>
<evidence type="ECO:0000256" key="16">
    <source>
        <dbReference type="ARBA" id="ARBA00023288"/>
    </source>
</evidence>
<keyword evidence="13" id="KW-0862">Zinc</keyword>
<reference evidence="21 22" key="1">
    <citation type="submission" date="2024-07" db="EMBL/GenBank/DDBJ databases">
        <title>Draft sequence of the Neodothiora populina.</title>
        <authorList>
            <person name="Drown D.D."/>
            <person name="Schuette U.S."/>
            <person name="Buechlein A.B."/>
            <person name="Rusch D.R."/>
            <person name="Winton L.W."/>
            <person name="Adams G.A."/>
        </authorList>
    </citation>
    <scope>NUCLEOTIDE SEQUENCE [LARGE SCALE GENOMIC DNA]</scope>
    <source>
        <strain evidence="21 22">CPC 39397</strain>
    </source>
</reference>
<name>A0ABR3PCS4_9PEZI</name>
<keyword evidence="9" id="KW-0479">Metal-binding</keyword>
<keyword evidence="22" id="KW-1185">Reference proteome</keyword>
<dbReference type="InterPro" id="IPR051878">
    <property type="entry name" value="ZNRF_ubiq-protein_ligase"/>
</dbReference>
<evidence type="ECO:0000256" key="1">
    <source>
        <dbReference type="ARBA" id="ARBA00000900"/>
    </source>
</evidence>
<proteinExistence type="predicted"/>